<evidence type="ECO:0000313" key="2">
    <source>
        <dbReference type="EMBL" id="PPS07351.1"/>
    </source>
</evidence>
<reference evidence="2 3" key="1">
    <citation type="submission" date="2015-01" db="EMBL/GenBank/DDBJ databases">
        <title>Genome of allotetraploid Gossypium barbadense reveals genomic plasticity and fiber elongation in cotton evolution.</title>
        <authorList>
            <person name="Chen X."/>
            <person name="Liu X."/>
            <person name="Zhao B."/>
            <person name="Zheng H."/>
            <person name="Hu Y."/>
            <person name="Lu G."/>
            <person name="Yang C."/>
            <person name="Chen J."/>
            <person name="Shan C."/>
            <person name="Zhang L."/>
            <person name="Zhou Y."/>
            <person name="Wang L."/>
            <person name="Guo W."/>
            <person name="Bai Y."/>
            <person name="Ruan J."/>
            <person name="Shangguan X."/>
            <person name="Mao Y."/>
            <person name="Jiang J."/>
            <person name="Zhu Y."/>
            <person name="Lei J."/>
            <person name="Kang H."/>
            <person name="Chen S."/>
            <person name="He X."/>
            <person name="Wang R."/>
            <person name="Wang Y."/>
            <person name="Chen J."/>
            <person name="Wang L."/>
            <person name="Yu S."/>
            <person name="Wang B."/>
            <person name="Wei J."/>
            <person name="Song S."/>
            <person name="Lu X."/>
            <person name="Gao Z."/>
            <person name="Gu W."/>
            <person name="Deng X."/>
            <person name="Ma D."/>
            <person name="Wang S."/>
            <person name="Liang W."/>
            <person name="Fang L."/>
            <person name="Cai C."/>
            <person name="Zhu X."/>
            <person name="Zhou B."/>
            <person name="Zhang Y."/>
            <person name="Chen Z."/>
            <person name="Xu S."/>
            <person name="Zhu R."/>
            <person name="Wang S."/>
            <person name="Zhang T."/>
            <person name="Zhao G."/>
        </authorList>
    </citation>
    <scope>NUCLEOTIDE SEQUENCE [LARGE SCALE GENOMIC DNA]</scope>
    <source>
        <strain evidence="3">cv. Xinhai21</strain>
        <tissue evidence="2">Leaf</tissue>
    </source>
</reference>
<dbReference type="EMBL" id="KZ664151">
    <property type="protein sequence ID" value="PPS07351.1"/>
    <property type="molecule type" value="Genomic_DNA"/>
</dbReference>
<evidence type="ECO:0000313" key="3">
    <source>
        <dbReference type="Proteomes" id="UP000239757"/>
    </source>
</evidence>
<evidence type="ECO:0000256" key="1">
    <source>
        <dbReference type="SAM" id="MobiDB-lite"/>
    </source>
</evidence>
<dbReference type="Proteomes" id="UP000239757">
    <property type="component" value="Unassembled WGS sequence"/>
</dbReference>
<sequence>MKELKPMPSRVQRRKETSSAPIIRNPNMQVYIKYLMQCIATLESIVSHYANMHSSDMSPWPQPALSWNAPTNVDPLRPWSSKLAIDQEGSANLLMIDVGDDNRLVSDAGTARIVEESLEEPTSLSREIDEYMDV</sequence>
<proteinExistence type="predicted"/>
<protein>
    <submittedName>
        <fullName evidence="2">Uncharacterized protein</fullName>
    </submittedName>
</protein>
<accession>A0A2P5XVH6</accession>
<name>A0A2P5XVH6_GOSBA</name>
<dbReference type="AlphaFoldDB" id="A0A2P5XVH6"/>
<dbReference type="OrthoDB" id="10513133at2759"/>
<feature type="region of interest" description="Disordered" evidence="1">
    <location>
        <begin position="1"/>
        <end position="20"/>
    </location>
</feature>
<gene>
    <name evidence="2" type="ORF">GOBAR_AA13301</name>
</gene>
<organism evidence="2 3">
    <name type="scientific">Gossypium barbadense</name>
    <name type="common">Sea Island cotton</name>
    <name type="synonym">Hibiscus barbadensis</name>
    <dbReference type="NCBI Taxonomy" id="3634"/>
    <lineage>
        <taxon>Eukaryota</taxon>
        <taxon>Viridiplantae</taxon>
        <taxon>Streptophyta</taxon>
        <taxon>Embryophyta</taxon>
        <taxon>Tracheophyta</taxon>
        <taxon>Spermatophyta</taxon>
        <taxon>Magnoliopsida</taxon>
        <taxon>eudicotyledons</taxon>
        <taxon>Gunneridae</taxon>
        <taxon>Pentapetalae</taxon>
        <taxon>rosids</taxon>
        <taxon>malvids</taxon>
        <taxon>Malvales</taxon>
        <taxon>Malvaceae</taxon>
        <taxon>Malvoideae</taxon>
        <taxon>Gossypium</taxon>
    </lineage>
</organism>